<dbReference type="PANTHER" id="PTHR11895">
    <property type="entry name" value="TRANSAMIDASE"/>
    <property type="match status" value="1"/>
</dbReference>
<dbReference type="InterPro" id="IPR020556">
    <property type="entry name" value="Amidase_CS"/>
</dbReference>
<organism evidence="3 4">
    <name type="scientific">Lecanosticta acicola</name>
    <dbReference type="NCBI Taxonomy" id="111012"/>
    <lineage>
        <taxon>Eukaryota</taxon>
        <taxon>Fungi</taxon>
        <taxon>Dikarya</taxon>
        <taxon>Ascomycota</taxon>
        <taxon>Pezizomycotina</taxon>
        <taxon>Dothideomycetes</taxon>
        <taxon>Dothideomycetidae</taxon>
        <taxon>Mycosphaerellales</taxon>
        <taxon>Mycosphaerellaceae</taxon>
        <taxon>Lecanosticta</taxon>
    </lineage>
</organism>
<dbReference type="InterPro" id="IPR036928">
    <property type="entry name" value="AS_sf"/>
</dbReference>
<comment type="caution">
    <text evidence="3">The sequence shown here is derived from an EMBL/GenBank/DDBJ whole genome shotgun (WGS) entry which is preliminary data.</text>
</comment>
<protein>
    <submittedName>
        <fullName evidence="3">Amidase signature enzyme</fullName>
    </submittedName>
</protein>
<evidence type="ECO:0000313" key="4">
    <source>
        <dbReference type="Proteomes" id="UP001296104"/>
    </source>
</evidence>
<evidence type="ECO:0000256" key="1">
    <source>
        <dbReference type="ARBA" id="ARBA00009199"/>
    </source>
</evidence>
<dbReference type="GO" id="GO:0003824">
    <property type="term" value="F:catalytic activity"/>
    <property type="evidence" value="ECO:0007669"/>
    <property type="project" value="InterPro"/>
</dbReference>
<evidence type="ECO:0000259" key="2">
    <source>
        <dbReference type="Pfam" id="PF01425"/>
    </source>
</evidence>
<sequence>MSVFSVDPRSGGAVTTEVLDEVCKSLGVRIKDEEKEDYRKLLAVFDEGAQELMAMEDYVPQVDLERFPRKDVRQIDMANNTHGAWAWRCSVQDTKPNDGLLAGKTVALKDMISVKDVPMLMGTEFVTGYVPNMDATVTTRILEAGGHITGKAVCENLCHSATSHSSGTGVVENPHAKGYSSGGSSSGSGALVALGEVDMSIGADQGGSVRIPCTNCAIVGLKPTFGLIPYTGCGSNEPTNDHLGPMTRTVLDNALLLQAIAGSDNIDDRSFAAPSPVNIPKYHDSLQTHDGAKSLEGTKIGIIKESLSTPVLDPRVKQCFLNAVSGLEKAGATVDEVSIPIHTQGLNIWTGVSKVGGYLTKVTGYTGRRGYIMHDLNTLFSAALQDQDRWDKAYVASKNIYLNGAYAEKMYPALQAKATNLSRKLRDAYDAALEDYDVLITPTLPYVATSHPVPEASPLEQIKKQVGLVSNTCQFNQTGHPALTLPIGRLTPLEGPAAGSEEVKLPVGMQIVGKWWAEETVYRVGYAWESANDWREM</sequence>
<dbReference type="SUPFAM" id="SSF75304">
    <property type="entry name" value="Amidase signature (AS) enzymes"/>
    <property type="match status" value="1"/>
</dbReference>
<dbReference type="InterPro" id="IPR023631">
    <property type="entry name" value="Amidase_dom"/>
</dbReference>
<dbReference type="AlphaFoldDB" id="A0AAI9EA19"/>
<accession>A0AAI9EA19</accession>
<dbReference type="Proteomes" id="UP001296104">
    <property type="component" value="Unassembled WGS sequence"/>
</dbReference>
<dbReference type="EMBL" id="CAVMBE010000018">
    <property type="protein sequence ID" value="CAK3975267.1"/>
    <property type="molecule type" value="Genomic_DNA"/>
</dbReference>
<dbReference type="Pfam" id="PF01425">
    <property type="entry name" value="Amidase"/>
    <property type="match status" value="1"/>
</dbReference>
<keyword evidence="4" id="KW-1185">Reference proteome</keyword>
<dbReference type="PROSITE" id="PS00571">
    <property type="entry name" value="AMIDASES"/>
    <property type="match status" value="1"/>
</dbReference>
<reference evidence="3" key="1">
    <citation type="submission" date="2023-11" db="EMBL/GenBank/DDBJ databases">
        <authorList>
            <person name="Alioto T."/>
            <person name="Alioto T."/>
            <person name="Gomez Garrido J."/>
        </authorList>
    </citation>
    <scope>NUCLEOTIDE SEQUENCE</scope>
</reference>
<feature type="domain" description="Amidase" evidence="2">
    <location>
        <begin position="89"/>
        <end position="521"/>
    </location>
</feature>
<dbReference type="InterPro" id="IPR000120">
    <property type="entry name" value="Amidase"/>
</dbReference>
<proteinExistence type="inferred from homology"/>
<comment type="similarity">
    <text evidence="1">Belongs to the amidase family.</text>
</comment>
<gene>
    <name evidence="3" type="ORF">LECACI_7A003667</name>
</gene>
<evidence type="ECO:0000313" key="3">
    <source>
        <dbReference type="EMBL" id="CAK3975267.1"/>
    </source>
</evidence>
<name>A0AAI9EA19_9PEZI</name>
<dbReference type="Gene3D" id="3.90.1300.10">
    <property type="entry name" value="Amidase signature (AS) domain"/>
    <property type="match status" value="1"/>
</dbReference>
<dbReference type="PANTHER" id="PTHR11895:SF83">
    <property type="entry name" value="AMIDASE"/>
    <property type="match status" value="1"/>
</dbReference>